<reference evidence="2 3" key="1">
    <citation type="submission" date="2019-02" db="EMBL/GenBank/DDBJ databases">
        <title>Genome sequencing of the rare red list fungi Antrodiella citrinella (Flaviporus citrinellus).</title>
        <authorList>
            <person name="Buettner E."/>
            <person name="Kellner H."/>
        </authorList>
    </citation>
    <scope>NUCLEOTIDE SEQUENCE [LARGE SCALE GENOMIC DNA]</scope>
    <source>
        <strain evidence="2 3">DSM 108506</strain>
    </source>
</reference>
<organism evidence="2 3">
    <name type="scientific">Antrodiella citrinella</name>
    <dbReference type="NCBI Taxonomy" id="2447956"/>
    <lineage>
        <taxon>Eukaryota</taxon>
        <taxon>Fungi</taxon>
        <taxon>Dikarya</taxon>
        <taxon>Basidiomycota</taxon>
        <taxon>Agaricomycotina</taxon>
        <taxon>Agaricomycetes</taxon>
        <taxon>Polyporales</taxon>
        <taxon>Steccherinaceae</taxon>
        <taxon>Antrodiella</taxon>
    </lineage>
</organism>
<evidence type="ECO:0000313" key="2">
    <source>
        <dbReference type="EMBL" id="THH21589.1"/>
    </source>
</evidence>
<comment type="caution">
    <text evidence="2">The sequence shown here is derived from an EMBL/GenBank/DDBJ whole genome shotgun (WGS) entry which is preliminary data.</text>
</comment>
<sequence>MQQYCGAILPLYFVLQFPSEYGYQRTHQTAQAAQLSAWRSREAFQAVFAYISMLFHLCTRGTSPDALDLRGALAGPLPPAFVNFLCSYPPVSGWYIPRRGAFVHPYKTDWEQQWIRSFFPHMVRVGIPLWFPCGAAWDSVDTSQLISTKPSIVPSPEDIRATYAAAHSSGAVVESSSDAQEEQLYKYTAPWKAERLERLRTEHLYPPSLPRSHQLRGESWKQFMDRRAGICRSEENKEGDAEKQARLQRKAHFDGPSGQVMPSKKTHGCNMFYWEKVDGRTDGYRLRTHLKKNEWEDYWDDRHGQRIYNEYFNEWDICTEFGDDDKRYDEDEELDDFYGDVTWLGKPAAVPLDVDAPSTSDMDVDAPSTSHASSTSHVRAHELPSAGSSAGDPAPLIASSENLVVSLITHDDEPDTSTMLQCVDTLVSILRHRYGVIADRYSQDEEGKQPKLVAVLTALGFHKKDVADEHLSVLARRFVHRPLKTRTLFDDSLLQSQRKVTVLTEQYSQHSWDRFGVLSGPCYIISSDQAAGVPWRLVVDDPVSCTQILRQGWGPDLRQVVRELLQRGISFHTYLVRTSLVEAKHHNFASTRDVSLGFHYPNYSHSLVDYQVYVRARDKLLQQTHVLRAALAYGGIVWRLALDAVTLDFACDEVLAGPGLRCLEFGGIPQHTTDGEQLWDDALSEAELLLICGYYRDTTDSAERFRDMSWWPKPSVWRDGGLDVKYWTPNCEHWYQSRRANILADDATKGRPLDRRQWKSALKFERKTTADILCASEDFAKDLLQVL</sequence>
<dbReference type="AlphaFoldDB" id="A0A4S4M8L7"/>
<feature type="compositionally biased region" description="Low complexity" evidence="1">
    <location>
        <begin position="366"/>
        <end position="377"/>
    </location>
</feature>
<dbReference type="EMBL" id="SGPM01000443">
    <property type="protein sequence ID" value="THH21589.1"/>
    <property type="molecule type" value="Genomic_DNA"/>
</dbReference>
<proteinExistence type="predicted"/>
<evidence type="ECO:0000313" key="3">
    <source>
        <dbReference type="Proteomes" id="UP000308730"/>
    </source>
</evidence>
<evidence type="ECO:0000256" key="1">
    <source>
        <dbReference type="SAM" id="MobiDB-lite"/>
    </source>
</evidence>
<feature type="region of interest" description="Disordered" evidence="1">
    <location>
        <begin position="354"/>
        <end position="394"/>
    </location>
</feature>
<name>A0A4S4M8L7_9APHY</name>
<dbReference type="Proteomes" id="UP000308730">
    <property type="component" value="Unassembled WGS sequence"/>
</dbReference>
<dbReference type="OrthoDB" id="2693540at2759"/>
<protein>
    <submittedName>
        <fullName evidence="2">Uncharacterized protein</fullName>
    </submittedName>
</protein>
<accession>A0A4S4M8L7</accession>
<gene>
    <name evidence="2" type="ORF">EUX98_g8349</name>
</gene>
<keyword evidence="3" id="KW-1185">Reference proteome</keyword>